<evidence type="ECO:0000313" key="2">
    <source>
        <dbReference type="EMBL" id="MBB2928129.1"/>
    </source>
</evidence>
<sequence>MDKWITFDCYGTLIDWRLGMTQALEIVSTGNAREIMAHYRRVEFEVELEPYQLYRQVKSRTVRRIVDELGIAMRPGDEDILTVTMPFWPVFDDSNASLRALKSLGYKIAILSNVDRDIIAGTLRHFDVVFDLIITAQDVSSYKPRDAHAKKFLEVSGVKPGNWLYAAYDLEYDLQAAGRSLGAGCVWVNRDRKESTDTSFLVANLPDISALPEVATQYFSHSQFG</sequence>
<accession>A0A2U1AAH0</accession>
<dbReference type="RefSeq" id="WP_110385535.1">
    <property type="nucleotide sequence ID" value="NZ_JACHVZ010000006.1"/>
</dbReference>
<dbReference type="EC" id="3.8.1.2" evidence="2"/>
<dbReference type="EMBL" id="JACHVZ010000006">
    <property type="protein sequence ID" value="MBB2928129.1"/>
    <property type="molecule type" value="Genomic_DNA"/>
</dbReference>
<evidence type="ECO:0000313" key="4">
    <source>
        <dbReference type="Proteomes" id="UP000247772"/>
    </source>
</evidence>
<reference evidence="3 4" key="1">
    <citation type="submission" date="2018-06" db="EMBL/GenBank/DDBJ databases">
        <title>Genomic Encyclopedia of Type Strains, Phase IV (KMG-V): Genome sequencing to study the core and pangenomes of soil and plant-associated prokaryotes.</title>
        <authorList>
            <person name="Whitman W."/>
        </authorList>
    </citation>
    <scope>NUCLEOTIDE SEQUENCE [LARGE SCALE GENOMIC DNA]</scope>
    <source>
        <strain evidence="3 4">SRCL-318</strain>
        <strain evidence="2 5">SRMrh-85</strain>
    </source>
</reference>
<dbReference type="InterPro" id="IPR023214">
    <property type="entry name" value="HAD_sf"/>
</dbReference>
<proteinExistence type="predicted"/>
<organism evidence="3 4">
    <name type="scientific">Paraburkholderia silvatlantica</name>
    <dbReference type="NCBI Taxonomy" id="321895"/>
    <lineage>
        <taxon>Bacteria</taxon>
        <taxon>Pseudomonadati</taxon>
        <taxon>Pseudomonadota</taxon>
        <taxon>Betaproteobacteria</taxon>
        <taxon>Burkholderiales</taxon>
        <taxon>Burkholderiaceae</taxon>
        <taxon>Paraburkholderia</taxon>
    </lineage>
</organism>
<dbReference type="Pfam" id="PF00702">
    <property type="entry name" value="Hydrolase"/>
    <property type="match status" value="1"/>
</dbReference>
<dbReference type="SFLD" id="SFLDS00003">
    <property type="entry name" value="Haloacid_Dehalogenase"/>
    <property type="match status" value="1"/>
</dbReference>
<dbReference type="AlphaFoldDB" id="A0A2U1AAH0"/>
<evidence type="ECO:0000313" key="3">
    <source>
        <dbReference type="EMBL" id="PYE19639.1"/>
    </source>
</evidence>
<dbReference type="SUPFAM" id="SSF56784">
    <property type="entry name" value="HAD-like"/>
    <property type="match status" value="1"/>
</dbReference>
<dbReference type="Gene3D" id="3.40.50.1000">
    <property type="entry name" value="HAD superfamily/HAD-like"/>
    <property type="match status" value="1"/>
</dbReference>
<evidence type="ECO:0000313" key="5">
    <source>
        <dbReference type="Proteomes" id="UP000533533"/>
    </source>
</evidence>
<evidence type="ECO:0000256" key="1">
    <source>
        <dbReference type="ARBA" id="ARBA00022801"/>
    </source>
</evidence>
<dbReference type="InterPro" id="IPR051540">
    <property type="entry name" value="S-2-haloacid_dehalogenase"/>
</dbReference>
<comment type="caution">
    <text evidence="3">The sequence shown here is derived from an EMBL/GenBank/DDBJ whole genome shotgun (WGS) entry which is preliminary data.</text>
</comment>
<dbReference type="Proteomes" id="UP000533533">
    <property type="component" value="Unassembled WGS sequence"/>
</dbReference>
<keyword evidence="1 2" id="KW-0378">Hydrolase</keyword>
<keyword evidence="5" id="KW-1185">Reference proteome</keyword>
<dbReference type="PANTHER" id="PTHR43316:SF9">
    <property type="entry name" value="ACID DEHALOGENASE, PUTATIVE (AFU_ORTHOLOGUE AFUA_6G14460)-RELATED"/>
    <property type="match status" value="1"/>
</dbReference>
<dbReference type="Proteomes" id="UP000247772">
    <property type="component" value="Unassembled WGS sequence"/>
</dbReference>
<name>A0A2U1AAH0_9BURK</name>
<dbReference type="PANTHER" id="PTHR43316">
    <property type="entry name" value="HYDROLASE, HALOACID DELAHOGENASE-RELATED"/>
    <property type="match status" value="1"/>
</dbReference>
<dbReference type="SFLD" id="SFLDG01129">
    <property type="entry name" value="C1.5:_HAD__Beta-PGM__Phosphata"/>
    <property type="match status" value="1"/>
</dbReference>
<dbReference type="EMBL" id="QJSQ01000019">
    <property type="protein sequence ID" value="PYE19639.1"/>
    <property type="molecule type" value="Genomic_DNA"/>
</dbReference>
<dbReference type="GO" id="GO:0018784">
    <property type="term" value="F:(S)-2-haloacid dehalogenase activity"/>
    <property type="evidence" value="ECO:0007669"/>
    <property type="project" value="UniProtKB-EC"/>
</dbReference>
<dbReference type="InterPro" id="IPR036412">
    <property type="entry name" value="HAD-like_sf"/>
</dbReference>
<protein>
    <submittedName>
        <fullName evidence="3">2-haloacid dehalogenase</fullName>
        <ecNumber evidence="2">3.8.1.2</ecNumber>
    </submittedName>
</protein>
<gene>
    <name evidence="3" type="ORF">C7410_11981</name>
    <name evidence="2" type="ORF">FHX59_002550</name>
</gene>
<dbReference type="Gene3D" id="1.10.150.750">
    <property type="match status" value="1"/>
</dbReference>
<dbReference type="OrthoDB" id="8585081at2"/>